<organism evidence="1 2">
    <name type="scientific">Streptomyces akebiae</name>
    <dbReference type="NCBI Taxonomy" id="2865673"/>
    <lineage>
        <taxon>Bacteria</taxon>
        <taxon>Bacillati</taxon>
        <taxon>Actinomycetota</taxon>
        <taxon>Actinomycetes</taxon>
        <taxon>Kitasatosporales</taxon>
        <taxon>Streptomycetaceae</taxon>
        <taxon>Streptomyces</taxon>
    </lineage>
</organism>
<evidence type="ECO:0000313" key="1">
    <source>
        <dbReference type="EMBL" id="QYX82315.1"/>
    </source>
</evidence>
<sequence>MEDVGAGRAVGDHDEERLSSSHWAAIRSIVVSGLRQSRYDFGGSHFTSRRGSMGLDG</sequence>
<evidence type="ECO:0000313" key="2">
    <source>
        <dbReference type="Proteomes" id="UP000827138"/>
    </source>
</evidence>
<keyword evidence="2" id="KW-1185">Reference proteome</keyword>
<name>A0ABX8Y2A5_9ACTN</name>
<dbReference type="RefSeq" id="WP_220650862.1">
    <property type="nucleotide sequence ID" value="NZ_CP080647.1"/>
</dbReference>
<protein>
    <submittedName>
        <fullName evidence="1">Uncharacterized protein</fullName>
    </submittedName>
</protein>
<proteinExistence type="predicted"/>
<accession>A0ABX8Y2A5</accession>
<reference evidence="1 2" key="1">
    <citation type="submission" date="2021-08" db="EMBL/GenBank/DDBJ databases">
        <authorList>
            <person name="Ping M."/>
        </authorList>
    </citation>
    <scope>NUCLEOTIDE SEQUENCE [LARGE SCALE GENOMIC DNA]</scope>
    <source>
        <strain evidence="1 2">MG28</strain>
    </source>
</reference>
<gene>
    <name evidence="1" type="ORF">K1J60_42380</name>
</gene>
<dbReference type="Proteomes" id="UP000827138">
    <property type="component" value="Chromosome"/>
</dbReference>
<dbReference type="EMBL" id="CP080647">
    <property type="protein sequence ID" value="QYX82315.1"/>
    <property type="molecule type" value="Genomic_DNA"/>
</dbReference>